<dbReference type="FunFam" id="3.40.30.10:FF:000176">
    <property type="entry name" value="Glutathione S-transferase theta-1"/>
    <property type="match status" value="1"/>
</dbReference>
<dbReference type="KEGG" id="lcf:108881636"/>
<evidence type="ECO:0000256" key="3">
    <source>
        <dbReference type="ARBA" id="ARBA00011738"/>
    </source>
</evidence>
<keyword evidence="6" id="KW-0808">Transferase</keyword>
<dbReference type="SUPFAM" id="SSF47616">
    <property type="entry name" value="GST C-terminal domain-like"/>
    <property type="match status" value="1"/>
</dbReference>
<dbReference type="InterPro" id="IPR004046">
    <property type="entry name" value="GST_C"/>
</dbReference>
<dbReference type="GO" id="GO:0004364">
    <property type="term" value="F:glutathione transferase activity"/>
    <property type="evidence" value="ECO:0007669"/>
    <property type="project" value="UniProtKB-EC"/>
</dbReference>
<dbReference type="CDD" id="cd03183">
    <property type="entry name" value="GST_C_Theta"/>
    <property type="match status" value="1"/>
</dbReference>
<dbReference type="SFLD" id="SFLDS00019">
    <property type="entry name" value="Glutathione_Transferase_(cytos"/>
    <property type="match status" value="1"/>
</dbReference>
<comment type="subunit">
    <text evidence="3">Homodimer.</text>
</comment>
<dbReference type="OrthoDB" id="422574at2759"/>
<dbReference type="InterPro" id="IPR036249">
    <property type="entry name" value="Thioredoxin-like_sf"/>
</dbReference>
<comment type="subcellular location">
    <subcellularLocation>
        <location evidence="1">Cytoplasm</location>
    </subcellularLocation>
</comment>
<dbReference type="STRING" id="8187.ENSLCAP00010014854"/>
<evidence type="ECO:0000259" key="9">
    <source>
        <dbReference type="PROSITE" id="PS50405"/>
    </source>
</evidence>
<dbReference type="InterPro" id="IPR040079">
    <property type="entry name" value="Glutathione_S-Trfase"/>
</dbReference>
<evidence type="ECO:0000256" key="7">
    <source>
        <dbReference type="ARBA" id="ARBA00047960"/>
    </source>
</evidence>
<dbReference type="GeneID" id="108881636"/>
<keyword evidence="11" id="KW-1185">Reference proteome</keyword>
<dbReference type="InterPro" id="IPR040075">
    <property type="entry name" value="GST_N_Theta"/>
</dbReference>
<dbReference type="SUPFAM" id="SSF52833">
    <property type="entry name" value="Thioredoxin-like"/>
    <property type="match status" value="1"/>
</dbReference>
<name>A0A4W6CRC8_LATCA</name>
<dbReference type="InterPro" id="IPR036282">
    <property type="entry name" value="Glutathione-S-Trfase_C_sf"/>
</dbReference>
<sequence length="242" mass="27934">MELYLDLFSQPCRSVFMFAKAVGIPFEFKMVDLSAGQQFTEEFGKLSMIRKIPVMKDGNFVLTESIAILKYMAQKYSSSVPDHWYPADLQQRARVNEYLSWQHMNLRAHGSKVFLFRTLYPVMMGSEAPKEKIDAALEDLQQSLNLLEENFLQNKPFIIGDKISLADLVAVVEIMQPVGSGVDVFEGRPKLIAWRDRVKKEFGEKLFDEAHDAIMKASSLPQKLQKNKDLEMIKPKYQRLFR</sequence>
<dbReference type="Pfam" id="PF02798">
    <property type="entry name" value="GST_N"/>
    <property type="match status" value="1"/>
</dbReference>
<dbReference type="SFLD" id="SFLDG00358">
    <property type="entry name" value="Main_(cytGST)"/>
    <property type="match status" value="1"/>
</dbReference>
<dbReference type="SFLD" id="SFLDG01153">
    <property type="entry name" value="Main.4:_Theta-like"/>
    <property type="match status" value="1"/>
</dbReference>
<evidence type="ECO:0000256" key="4">
    <source>
        <dbReference type="ARBA" id="ARBA00012452"/>
    </source>
</evidence>
<comment type="catalytic activity">
    <reaction evidence="7">
        <text>RX + glutathione = an S-substituted glutathione + a halide anion + H(+)</text>
        <dbReference type="Rhea" id="RHEA:16437"/>
        <dbReference type="ChEBI" id="CHEBI:15378"/>
        <dbReference type="ChEBI" id="CHEBI:16042"/>
        <dbReference type="ChEBI" id="CHEBI:17792"/>
        <dbReference type="ChEBI" id="CHEBI:57925"/>
        <dbReference type="ChEBI" id="CHEBI:90779"/>
        <dbReference type="EC" id="2.5.1.18"/>
    </reaction>
</comment>
<reference evidence="10" key="3">
    <citation type="submission" date="2025-05" db="UniProtKB">
        <authorList>
            <consortium name="Ensembl"/>
        </authorList>
    </citation>
    <scope>IDENTIFICATION</scope>
</reference>
<dbReference type="FunFam" id="1.20.1050.10:FF:000008">
    <property type="entry name" value="Glutathione S-transferase theta-1"/>
    <property type="match status" value="1"/>
</dbReference>
<organism evidence="10 11">
    <name type="scientific">Lates calcarifer</name>
    <name type="common">Barramundi</name>
    <name type="synonym">Holocentrus calcarifer</name>
    <dbReference type="NCBI Taxonomy" id="8187"/>
    <lineage>
        <taxon>Eukaryota</taxon>
        <taxon>Metazoa</taxon>
        <taxon>Chordata</taxon>
        <taxon>Craniata</taxon>
        <taxon>Vertebrata</taxon>
        <taxon>Euteleostomi</taxon>
        <taxon>Actinopterygii</taxon>
        <taxon>Neopterygii</taxon>
        <taxon>Teleostei</taxon>
        <taxon>Neoteleostei</taxon>
        <taxon>Acanthomorphata</taxon>
        <taxon>Carangaria</taxon>
        <taxon>Carangaria incertae sedis</taxon>
        <taxon>Centropomidae</taxon>
        <taxon>Lates</taxon>
    </lineage>
</organism>
<dbReference type="InterPro" id="IPR004045">
    <property type="entry name" value="Glutathione_S-Trfase_N"/>
</dbReference>
<comment type="similarity">
    <text evidence="2">Belongs to the GST superfamily. Theta family.</text>
</comment>
<dbReference type="AlphaFoldDB" id="A0A4W6CRC8"/>
<dbReference type="Ensembl" id="ENSLCAT00010015171.1">
    <property type="protein sequence ID" value="ENSLCAP00010014854.1"/>
    <property type="gene ID" value="ENSLCAG00010007044.1"/>
</dbReference>
<dbReference type="RefSeq" id="XP_018529213.1">
    <property type="nucleotide sequence ID" value="XM_018673697.2"/>
</dbReference>
<dbReference type="EC" id="2.5.1.18" evidence="4"/>
<dbReference type="PROSITE" id="PS50405">
    <property type="entry name" value="GST_CTER"/>
    <property type="match status" value="1"/>
</dbReference>
<dbReference type="Proteomes" id="UP000694890">
    <property type="component" value="Linkage group LG13"/>
</dbReference>
<dbReference type="GeneTree" id="ENSGT00940000163205"/>
<dbReference type="InterPro" id="IPR051369">
    <property type="entry name" value="GST_Theta"/>
</dbReference>
<feature type="domain" description="GST C-terminal" evidence="9">
    <location>
        <begin position="88"/>
        <end position="230"/>
    </location>
</feature>
<dbReference type="GO" id="GO:0006749">
    <property type="term" value="P:glutathione metabolic process"/>
    <property type="evidence" value="ECO:0007669"/>
    <property type="project" value="TreeGrafter"/>
</dbReference>
<dbReference type="CDD" id="cd03050">
    <property type="entry name" value="GST_N_Theta"/>
    <property type="match status" value="1"/>
</dbReference>
<dbReference type="Gene3D" id="3.40.30.10">
    <property type="entry name" value="Glutaredoxin"/>
    <property type="match status" value="1"/>
</dbReference>
<dbReference type="InterPro" id="IPR040077">
    <property type="entry name" value="GST_C_Theta"/>
</dbReference>
<evidence type="ECO:0000313" key="12">
    <source>
        <dbReference type="RefSeq" id="XP_018529213.1"/>
    </source>
</evidence>
<dbReference type="InterPro" id="IPR010987">
    <property type="entry name" value="Glutathione-S-Trfase_C-like"/>
</dbReference>
<proteinExistence type="inferred from homology"/>
<dbReference type="Gene3D" id="1.20.1050.10">
    <property type="match status" value="1"/>
</dbReference>
<dbReference type="PROSITE" id="PS50404">
    <property type="entry name" value="GST_NTER"/>
    <property type="match status" value="1"/>
</dbReference>
<evidence type="ECO:0000256" key="6">
    <source>
        <dbReference type="ARBA" id="ARBA00022679"/>
    </source>
</evidence>
<keyword evidence="5" id="KW-0963">Cytoplasm</keyword>
<dbReference type="InParanoid" id="A0A4W6CRC8"/>
<evidence type="ECO:0000259" key="8">
    <source>
        <dbReference type="PROSITE" id="PS50404"/>
    </source>
</evidence>
<feature type="domain" description="GST N-terminal" evidence="8">
    <location>
        <begin position="1"/>
        <end position="80"/>
    </location>
</feature>
<reference evidence="11" key="1">
    <citation type="submission" date="2015-09" db="EMBL/GenBank/DDBJ databases">
        <authorList>
            <person name="Sai Rama Sridatta P."/>
        </authorList>
    </citation>
    <scope>NUCLEOTIDE SEQUENCE [LARGE SCALE GENOMIC DNA]</scope>
</reference>
<dbReference type="Proteomes" id="UP000314980">
    <property type="component" value="Unassembled WGS sequence"/>
</dbReference>
<dbReference type="Pfam" id="PF00043">
    <property type="entry name" value="GST_C"/>
    <property type="match status" value="1"/>
</dbReference>
<evidence type="ECO:0000256" key="2">
    <source>
        <dbReference type="ARBA" id="ARBA00009899"/>
    </source>
</evidence>
<dbReference type="GO" id="GO:0005737">
    <property type="term" value="C:cytoplasm"/>
    <property type="evidence" value="ECO:0007669"/>
    <property type="project" value="UniProtKB-SubCell"/>
</dbReference>
<protein>
    <recommendedName>
        <fullName evidence="4">glutathione transferase</fullName>
        <ecNumber evidence="4">2.5.1.18</ecNumber>
    </recommendedName>
</protein>
<evidence type="ECO:0000313" key="11">
    <source>
        <dbReference type="Proteomes" id="UP000314980"/>
    </source>
</evidence>
<dbReference type="PANTHER" id="PTHR43917:SF9">
    <property type="entry name" value="GLUTATHIONE S-TRANSFERASE THETA-1"/>
    <property type="match status" value="1"/>
</dbReference>
<evidence type="ECO:0000256" key="5">
    <source>
        <dbReference type="ARBA" id="ARBA00022490"/>
    </source>
</evidence>
<reference evidence="12" key="2">
    <citation type="submission" date="2025-04" db="UniProtKB">
        <authorList>
            <consortium name="RefSeq"/>
        </authorList>
    </citation>
    <scope>IDENTIFICATION</scope>
    <source>
        <tissue evidence="12">Brain</tissue>
    </source>
</reference>
<evidence type="ECO:0000256" key="1">
    <source>
        <dbReference type="ARBA" id="ARBA00004496"/>
    </source>
</evidence>
<gene>
    <name evidence="10 12" type="primary">gstt1a</name>
</gene>
<evidence type="ECO:0000313" key="10">
    <source>
        <dbReference type="Ensembl" id="ENSLCAP00010014854.1"/>
    </source>
</evidence>
<dbReference type="CTD" id="563972"/>
<accession>A0A4W6CRC8</accession>
<dbReference type="PANTHER" id="PTHR43917">
    <property type="match status" value="1"/>
</dbReference>